<reference evidence="9" key="1">
    <citation type="submission" date="2006-10" db="EMBL/GenBank/DDBJ databases">
        <authorList>
            <person name="Amadeo P."/>
            <person name="Zhao Q."/>
            <person name="Wortman J."/>
            <person name="Fraser-Liggett C."/>
            <person name="Carlton J."/>
        </authorList>
    </citation>
    <scope>NUCLEOTIDE SEQUENCE</scope>
    <source>
        <strain evidence="9">G3</strain>
    </source>
</reference>
<dbReference type="InterPro" id="IPR011009">
    <property type="entry name" value="Kinase-like_dom_sf"/>
</dbReference>
<evidence type="ECO:0000313" key="10">
    <source>
        <dbReference type="Proteomes" id="UP000001542"/>
    </source>
</evidence>
<evidence type="ECO:0000256" key="3">
    <source>
        <dbReference type="ARBA" id="ARBA00022741"/>
    </source>
</evidence>
<dbReference type="EMBL" id="DS114086">
    <property type="protein sequence ID" value="EAX90722.1"/>
    <property type="molecule type" value="Genomic_DNA"/>
</dbReference>
<dbReference type="GO" id="GO:0004674">
    <property type="term" value="F:protein serine/threonine kinase activity"/>
    <property type="evidence" value="ECO:0000318"/>
    <property type="project" value="GO_Central"/>
</dbReference>
<dbReference type="SMART" id="SM00133">
    <property type="entry name" value="S_TK_X"/>
    <property type="match status" value="1"/>
</dbReference>
<dbReference type="OMA" id="IMEDEPC"/>
<feature type="domain" description="Protein kinase" evidence="7">
    <location>
        <begin position="1"/>
        <end position="117"/>
    </location>
</feature>
<dbReference type="Pfam" id="PF00069">
    <property type="entry name" value="Pkinase"/>
    <property type="match status" value="1"/>
</dbReference>
<accession>A2FWI3</accession>
<dbReference type="OrthoDB" id="63267at2759"/>
<dbReference type="SMR" id="A2FWI3"/>
<keyword evidence="4 9" id="KW-0418">Kinase</keyword>
<dbReference type="GO" id="GO:0035556">
    <property type="term" value="P:intracellular signal transduction"/>
    <property type="evidence" value="ECO:0000318"/>
    <property type="project" value="GO_Central"/>
</dbReference>
<sequence length="207" mass="23758">GHIKLTDFGLAKDLYNEELTSTFCGTSEYLAPEIIRHEKYGIEVDWWSLGILTYELLFNKTPFCHPNKSRLFQNILEKEVQYPAGVQTSIIEFINGLLQKDKRKRLTFKQMQNLEFFKGLNFNDVLALKVQPSFIPKCDNQGVPSNFDTEFTTEQPADSFVMPVYGSAEKYPGFSYMEPEGLQSSMPKDFADLDLKDSEPHDSNETN</sequence>
<keyword evidence="1" id="KW-0723">Serine/threonine-protein kinase</keyword>
<protein>
    <submittedName>
        <fullName evidence="9">Protein kinase, putative</fullName>
    </submittedName>
</protein>
<dbReference type="SMART" id="SM00220">
    <property type="entry name" value="S_TKc"/>
    <property type="match status" value="1"/>
</dbReference>
<dbReference type="SUPFAM" id="SSF56112">
    <property type="entry name" value="Protein kinase-like (PK-like)"/>
    <property type="match status" value="1"/>
</dbReference>
<feature type="non-terminal residue" evidence="9">
    <location>
        <position position="1"/>
    </location>
</feature>
<dbReference type="GO" id="GO:0005524">
    <property type="term" value="F:ATP binding"/>
    <property type="evidence" value="ECO:0007669"/>
    <property type="project" value="UniProtKB-KW"/>
</dbReference>
<dbReference type="VEuPathDB" id="TrichDB:TVAGG3_0674200"/>
<evidence type="ECO:0000256" key="2">
    <source>
        <dbReference type="ARBA" id="ARBA00022679"/>
    </source>
</evidence>
<keyword evidence="2" id="KW-0808">Transferase</keyword>
<dbReference type="Gene3D" id="3.30.200.20">
    <property type="entry name" value="Phosphorylase Kinase, domain 1"/>
    <property type="match status" value="1"/>
</dbReference>
<dbReference type="PROSITE" id="PS50011">
    <property type="entry name" value="PROTEIN_KINASE_DOM"/>
    <property type="match status" value="1"/>
</dbReference>
<reference evidence="9" key="2">
    <citation type="journal article" date="2007" name="Science">
        <title>Draft genome sequence of the sexually transmitted pathogen Trichomonas vaginalis.</title>
        <authorList>
            <person name="Carlton J.M."/>
            <person name="Hirt R.P."/>
            <person name="Silva J.C."/>
            <person name="Delcher A.L."/>
            <person name="Schatz M."/>
            <person name="Zhao Q."/>
            <person name="Wortman J.R."/>
            <person name="Bidwell S.L."/>
            <person name="Alsmark U.C.M."/>
            <person name="Besteiro S."/>
            <person name="Sicheritz-Ponten T."/>
            <person name="Noel C.J."/>
            <person name="Dacks J.B."/>
            <person name="Foster P.G."/>
            <person name="Simillion C."/>
            <person name="Van de Peer Y."/>
            <person name="Miranda-Saavedra D."/>
            <person name="Barton G.J."/>
            <person name="Westrop G.D."/>
            <person name="Mueller S."/>
            <person name="Dessi D."/>
            <person name="Fiori P.L."/>
            <person name="Ren Q."/>
            <person name="Paulsen I."/>
            <person name="Zhang H."/>
            <person name="Bastida-Corcuera F.D."/>
            <person name="Simoes-Barbosa A."/>
            <person name="Brown M.T."/>
            <person name="Hayes R.D."/>
            <person name="Mukherjee M."/>
            <person name="Okumura C.Y."/>
            <person name="Schneider R."/>
            <person name="Smith A.J."/>
            <person name="Vanacova S."/>
            <person name="Villalvazo M."/>
            <person name="Haas B.J."/>
            <person name="Pertea M."/>
            <person name="Feldblyum T.V."/>
            <person name="Utterback T.R."/>
            <person name="Shu C.L."/>
            <person name="Osoegawa K."/>
            <person name="de Jong P.J."/>
            <person name="Hrdy I."/>
            <person name="Horvathova L."/>
            <person name="Zubacova Z."/>
            <person name="Dolezal P."/>
            <person name="Malik S.B."/>
            <person name="Logsdon J.M. Jr."/>
            <person name="Henze K."/>
            <person name="Gupta A."/>
            <person name="Wang C.C."/>
            <person name="Dunne R.L."/>
            <person name="Upcroft J.A."/>
            <person name="Upcroft P."/>
            <person name="White O."/>
            <person name="Salzberg S.L."/>
            <person name="Tang P."/>
            <person name="Chiu C.-H."/>
            <person name="Lee Y.-S."/>
            <person name="Embley T.M."/>
            <person name="Coombs G.H."/>
            <person name="Mottram J.C."/>
            <person name="Tachezy J."/>
            <person name="Fraser-Liggett C.M."/>
            <person name="Johnson P.J."/>
        </authorList>
    </citation>
    <scope>NUCLEOTIDE SEQUENCE [LARGE SCALE GENOMIC DNA]</scope>
    <source>
        <strain evidence="9">G3</strain>
    </source>
</reference>
<dbReference type="AlphaFoldDB" id="A2FWI3"/>
<evidence type="ECO:0000313" key="9">
    <source>
        <dbReference type="EMBL" id="EAX90722.1"/>
    </source>
</evidence>
<dbReference type="InterPro" id="IPR000961">
    <property type="entry name" value="AGC-kinase_C"/>
</dbReference>
<proteinExistence type="predicted"/>
<evidence type="ECO:0000256" key="1">
    <source>
        <dbReference type="ARBA" id="ARBA00022527"/>
    </source>
</evidence>
<dbReference type="PROSITE" id="PS51285">
    <property type="entry name" value="AGC_KINASE_CTER"/>
    <property type="match status" value="1"/>
</dbReference>
<name>A2FWI3_TRIV3</name>
<feature type="region of interest" description="Disordered" evidence="6">
    <location>
        <begin position="180"/>
        <end position="207"/>
    </location>
</feature>
<evidence type="ECO:0000259" key="7">
    <source>
        <dbReference type="PROSITE" id="PS50011"/>
    </source>
</evidence>
<evidence type="ECO:0000259" key="8">
    <source>
        <dbReference type="PROSITE" id="PS51285"/>
    </source>
</evidence>
<feature type="domain" description="AGC-kinase C-terminal" evidence="8">
    <location>
        <begin position="118"/>
        <end position="186"/>
    </location>
</feature>
<dbReference type="STRING" id="5722.A2FWI3"/>
<evidence type="ECO:0000256" key="4">
    <source>
        <dbReference type="ARBA" id="ARBA00022777"/>
    </source>
</evidence>
<dbReference type="VEuPathDB" id="TrichDB:TVAG_134450"/>
<dbReference type="PANTHER" id="PTHR24351">
    <property type="entry name" value="RIBOSOMAL PROTEIN S6 KINASE"/>
    <property type="match status" value="1"/>
</dbReference>
<organism evidence="9 10">
    <name type="scientific">Trichomonas vaginalis (strain ATCC PRA-98 / G3)</name>
    <dbReference type="NCBI Taxonomy" id="412133"/>
    <lineage>
        <taxon>Eukaryota</taxon>
        <taxon>Metamonada</taxon>
        <taxon>Parabasalia</taxon>
        <taxon>Trichomonadida</taxon>
        <taxon>Trichomonadidae</taxon>
        <taxon>Trichomonas</taxon>
    </lineage>
</organism>
<keyword evidence="3" id="KW-0547">Nucleotide-binding</keyword>
<keyword evidence="10" id="KW-1185">Reference proteome</keyword>
<dbReference type="InParanoid" id="A2FWI3"/>
<feature type="compositionally biased region" description="Basic and acidic residues" evidence="6">
    <location>
        <begin position="189"/>
        <end position="207"/>
    </location>
</feature>
<keyword evidence="5" id="KW-0067">ATP-binding</keyword>
<gene>
    <name evidence="9" type="ORF">TVAG_134450</name>
</gene>
<dbReference type="Proteomes" id="UP000001542">
    <property type="component" value="Unassembled WGS sequence"/>
</dbReference>
<dbReference type="eggNOG" id="KOG0694">
    <property type="taxonomic scope" value="Eukaryota"/>
</dbReference>
<dbReference type="Gene3D" id="1.10.510.10">
    <property type="entry name" value="Transferase(Phosphotransferase) domain 1"/>
    <property type="match status" value="1"/>
</dbReference>
<evidence type="ECO:0000256" key="5">
    <source>
        <dbReference type="ARBA" id="ARBA00022840"/>
    </source>
</evidence>
<dbReference type="InterPro" id="IPR000719">
    <property type="entry name" value="Prot_kinase_dom"/>
</dbReference>
<evidence type="ECO:0000256" key="6">
    <source>
        <dbReference type="SAM" id="MobiDB-lite"/>
    </source>
</evidence>